<feature type="domain" description="Fibronectin type-III" evidence="3">
    <location>
        <begin position="658"/>
        <end position="743"/>
    </location>
</feature>
<reference evidence="4 5" key="1">
    <citation type="submission" date="2020-04" db="EMBL/GenBank/DDBJ databases">
        <title>Flammeovirga sp. SR4, a novel species isolated from seawater.</title>
        <authorList>
            <person name="Wang X."/>
        </authorList>
    </citation>
    <scope>NUCLEOTIDE SEQUENCE [LARGE SCALE GENOMIC DNA]</scope>
    <source>
        <strain evidence="4 5">ATCC 23126</strain>
    </source>
</reference>
<dbReference type="CDD" id="cd05379">
    <property type="entry name" value="CAP_bacterial"/>
    <property type="match status" value="1"/>
</dbReference>
<keyword evidence="5" id="KW-1185">Reference proteome</keyword>
<feature type="domain" description="Fibronectin type-III" evidence="3">
    <location>
        <begin position="475"/>
        <end position="560"/>
    </location>
</feature>
<dbReference type="PROSITE" id="PS50853">
    <property type="entry name" value="FN3"/>
    <property type="match status" value="9"/>
</dbReference>
<dbReference type="Gene3D" id="3.40.33.10">
    <property type="entry name" value="CAP"/>
    <property type="match status" value="1"/>
</dbReference>
<feature type="domain" description="Fibronectin type-III" evidence="3">
    <location>
        <begin position="750"/>
        <end position="834"/>
    </location>
</feature>
<feature type="domain" description="Fibronectin type-III" evidence="3">
    <location>
        <begin position="383"/>
        <end position="468"/>
    </location>
</feature>
<organism evidence="4 5">
    <name type="scientific">Flammeovirga aprica JL-4</name>
    <dbReference type="NCBI Taxonomy" id="694437"/>
    <lineage>
        <taxon>Bacteria</taxon>
        <taxon>Pseudomonadati</taxon>
        <taxon>Bacteroidota</taxon>
        <taxon>Cytophagia</taxon>
        <taxon>Cytophagales</taxon>
        <taxon>Flammeovirgaceae</taxon>
        <taxon>Flammeovirga</taxon>
    </lineage>
</organism>
<dbReference type="EMBL" id="JABANE010000028">
    <property type="protein sequence ID" value="NME68757.1"/>
    <property type="molecule type" value="Genomic_DNA"/>
</dbReference>
<dbReference type="InterPro" id="IPR014044">
    <property type="entry name" value="CAP_dom"/>
</dbReference>
<dbReference type="AlphaFoldDB" id="A0A7X9P4B8"/>
<gene>
    <name evidence="4" type="ORF">HHU12_12365</name>
</gene>
<evidence type="ECO:0000313" key="5">
    <source>
        <dbReference type="Proteomes" id="UP000576082"/>
    </source>
</evidence>
<dbReference type="NCBIfam" id="TIGR04183">
    <property type="entry name" value="Por_Secre_tail"/>
    <property type="match status" value="1"/>
</dbReference>
<dbReference type="Pfam" id="PF18962">
    <property type="entry name" value="Por_Secre_tail"/>
    <property type="match status" value="1"/>
</dbReference>
<feature type="domain" description="Fibronectin type-III" evidence="3">
    <location>
        <begin position="291"/>
        <end position="376"/>
    </location>
</feature>
<feature type="chain" id="PRO_5030743825" evidence="2">
    <location>
        <begin position="26"/>
        <end position="1110"/>
    </location>
</feature>
<name>A0A7X9P4B8_9BACT</name>
<evidence type="ECO:0000313" key="4">
    <source>
        <dbReference type="EMBL" id="NME68757.1"/>
    </source>
</evidence>
<dbReference type="InterPro" id="IPR036116">
    <property type="entry name" value="FN3_sf"/>
</dbReference>
<comment type="caution">
    <text evidence="4">The sequence shown here is derived from an EMBL/GenBank/DDBJ whole genome shotgun (WGS) entry which is preliminary data.</text>
</comment>
<dbReference type="Pfam" id="PF00188">
    <property type="entry name" value="CAP"/>
    <property type="match status" value="1"/>
</dbReference>
<protein>
    <submittedName>
        <fullName evidence="4">T9SS type A sorting domain-containing protein</fullName>
    </submittedName>
</protein>
<feature type="domain" description="Fibronectin type-III" evidence="3">
    <location>
        <begin position="567"/>
        <end position="652"/>
    </location>
</feature>
<accession>A0A7X9P4B8</accession>
<proteinExistence type="predicted"/>
<dbReference type="SUPFAM" id="SSF49265">
    <property type="entry name" value="Fibronectin type III"/>
    <property type="match status" value="5"/>
</dbReference>
<evidence type="ECO:0000256" key="2">
    <source>
        <dbReference type="SAM" id="SignalP"/>
    </source>
</evidence>
<dbReference type="SMART" id="SM00060">
    <property type="entry name" value="FN3"/>
    <property type="match status" value="9"/>
</dbReference>
<dbReference type="PANTHER" id="PTHR13817:SF166">
    <property type="entry name" value="NEURONAL IGCAM-RELATED"/>
    <property type="match status" value="1"/>
</dbReference>
<dbReference type="InterPro" id="IPR050964">
    <property type="entry name" value="Striated_Muscle_Regulatory"/>
</dbReference>
<feature type="domain" description="Fibronectin type-III" evidence="3">
    <location>
        <begin position="199"/>
        <end position="284"/>
    </location>
</feature>
<evidence type="ECO:0000259" key="3">
    <source>
        <dbReference type="PROSITE" id="PS50853"/>
    </source>
</evidence>
<evidence type="ECO:0000256" key="1">
    <source>
        <dbReference type="ARBA" id="ARBA00022737"/>
    </source>
</evidence>
<dbReference type="SUPFAM" id="SSF55797">
    <property type="entry name" value="PR-1-like"/>
    <property type="match status" value="1"/>
</dbReference>
<dbReference type="InterPro" id="IPR026444">
    <property type="entry name" value="Secre_tail"/>
</dbReference>
<dbReference type="Gene3D" id="2.60.40.10">
    <property type="entry name" value="Immunoglobulins"/>
    <property type="match status" value="8"/>
</dbReference>
<dbReference type="InterPro" id="IPR013783">
    <property type="entry name" value="Ig-like_fold"/>
</dbReference>
<keyword evidence="2" id="KW-0732">Signal</keyword>
<feature type="domain" description="Fibronectin type-III" evidence="3">
    <location>
        <begin position="841"/>
        <end position="926"/>
    </location>
</feature>
<dbReference type="CDD" id="cd00063">
    <property type="entry name" value="FN3"/>
    <property type="match status" value="8"/>
</dbReference>
<dbReference type="InterPro" id="IPR003961">
    <property type="entry name" value="FN3_dom"/>
</dbReference>
<feature type="domain" description="Fibronectin type-III" evidence="3">
    <location>
        <begin position="932"/>
        <end position="1017"/>
    </location>
</feature>
<dbReference type="Proteomes" id="UP000576082">
    <property type="component" value="Unassembled WGS sequence"/>
</dbReference>
<dbReference type="InterPro" id="IPR035940">
    <property type="entry name" value="CAP_sf"/>
</dbReference>
<dbReference type="Pfam" id="PF00041">
    <property type="entry name" value="fn3"/>
    <property type="match status" value="6"/>
</dbReference>
<sequence>MKNLSKIVTLLMWCNLFLLCPTLKGATVSEIKKVQLTAEEQKLYQLINEYRNENGLPDIPLSKSLTYVAQRHVWDLETNFEFGGSCNMHSWSDKGEDWSGCCYIEPQCMWDKPSEMTPYPGYGYEISYGGSGNYKATAEGALQAWKGSSGHNTVIVNQGSWKNIKWNSVGIGIYESFAVVWFGAEVDPVQDDTKILPEKPTALSASNIFFDAFDLSWANSKDADSYEIQRMESTNWIDAGTAVLPTFAFNNLDSGSVQEVRVRAVNADGTSDWSNSLFVDLLQIEDSIPNIPTNLLASGIDTTSFTFEWKAVVNAESYTIQILKGGIWTDLGSTANNSYKVENLLAGSNQKVRVKAVNSFGTSEWSSSLSVDLLQIDDFLPAVPTDLIATEVDTTSFTFKWNAIVNADFYTIQVLDLGIWVDLDSTVNNNYKVENRISGSKQTVRVKAVNNFGASDWSDSLSVDLLKVENFPPAIPTDLIATEIDTTSFIFQWKAVVNADSYIIQILDLGIWIDLDSTVNNNYKIVSYIPGGKETVRVKAVNKFGSSDWSDSLAVNLLKVENFPPAIPTDLIATEVDTTSFTFEWKAVVNAESYTIQILDSGVWFDLDSTAFNTFKVENRVPGSKQTVRVKAVNKFGSSDWSDSLSVDLQQTVQLPDVPTDLVAVNITETAFELQWAKAKLATAYQIDRLVDSLWILEGYSSSNTYLLANLDSGSTQSVRVKSINNDGESDWSTPLVVQLKETVINLPDTPTNLKANNITSSSFDITWSLVDSAQYEIQILKDSTWVLQGSTASNSYLLTNMKAGSVQQVRVRAVNNDGASEWSSILIVPLLDEVVSIPNTPSNLTATAVTNNSMTIVWNVVGNATSYDLQIWRNSTWQLISSSADTSVVINDLASGSTQYVRVRATNKTGSSSYSDYISVKLEQSGAIPSIPRNLKAYNVNSTYFGIYWATVDNAEYYDIQRWNGRNWVLDGSTNSYYYYVEDMPYRSTQYVRIRSRNRFGASEYTQYITVSLGRSNGRTSQHFEEPVESLTEISVYPNPASNTIRVKNLQVEEVVKVQLISSSGIVQQTIENLGPLDAIDVSRYNKGIYILKVYYKNNSTSFVRFVKQ</sequence>
<keyword evidence="1" id="KW-0677">Repeat</keyword>
<dbReference type="RefSeq" id="WP_169657051.1">
    <property type="nucleotide sequence ID" value="NZ_JABANE010000028.1"/>
</dbReference>
<dbReference type="PANTHER" id="PTHR13817">
    <property type="entry name" value="TITIN"/>
    <property type="match status" value="1"/>
</dbReference>
<feature type="signal peptide" evidence="2">
    <location>
        <begin position="1"/>
        <end position="25"/>
    </location>
</feature>